<keyword evidence="3" id="KW-1185">Reference proteome</keyword>
<evidence type="ECO:0000313" key="2">
    <source>
        <dbReference type="EMBL" id="GCE99085.1"/>
    </source>
</evidence>
<comment type="caution">
    <text evidence="2">The sequence shown here is derived from an EMBL/GenBank/DDBJ whole genome shotgun (WGS) entry which is preliminary data.</text>
</comment>
<feature type="region of interest" description="Disordered" evidence="1">
    <location>
        <begin position="71"/>
        <end position="123"/>
    </location>
</feature>
<protein>
    <submittedName>
        <fullName evidence="2">Uncharacterized protein</fullName>
    </submittedName>
</protein>
<dbReference type="OrthoDB" id="3980759at2759"/>
<evidence type="ECO:0000256" key="1">
    <source>
        <dbReference type="SAM" id="MobiDB-lite"/>
    </source>
</evidence>
<gene>
    <name evidence="2" type="ORF">ZYGM_000606</name>
</gene>
<dbReference type="EMBL" id="BIMX01000008">
    <property type="protein sequence ID" value="GCE99085.1"/>
    <property type="molecule type" value="Genomic_DNA"/>
</dbReference>
<reference evidence="2 3" key="1">
    <citation type="submission" date="2019-01" db="EMBL/GenBank/DDBJ databases">
        <title>Draft Genome Sequencing of Zygosaccharomyces mellis Ca-7.</title>
        <authorList>
            <person name="Shiwa Y."/>
            <person name="Kanesaki Y."/>
            <person name="Ishige T."/>
            <person name="Mura K."/>
            <person name="Hori T."/>
            <person name="Tamura T."/>
        </authorList>
    </citation>
    <scope>NUCLEOTIDE SEQUENCE [LARGE SCALE GENOMIC DNA]</scope>
    <source>
        <strain evidence="2 3">Ca-7</strain>
    </source>
</reference>
<proteinExistence type="predicted"/>
<name>A0A4C2E4N8_9SACH</name>
<dbReference type="AlphaFoldDB" id="A0A4C2E4N8"/>
<sequence>MLGLEDGKAVDLSFPAAELPEFGMNSRSSSPTKRTLNNRKVLDTTSYYNGNFEKGEATGLPLAAPVTPVTPATPTATPILSMNDNRLKKSPQKMGAKNTKSSMTGSPHRKGPRSSNLQARGSSKYKEISSIYELEGVDPTQKRNNFINRYFADPVDLDSARSDDGKLKPIINTTSKNGKTYPGSRIYKLSIPLLVCQDTHRALKNQIERVYRSKYHTYQPLSLFGDMSIRYYRLEDLQSRFIEFLQKPRKPQPPLQVARSLNGTGAFNDSFELSFDGKALDRSDIFRMVDSFSIALSDEDAEDESSFVNSSGRNILPAEVTGTAF</sequence>
<accession>A0A4C2E4N8</accession>
<evidence type="ECO:0000313" key="3">
    <source>
        <dbReference type="Proteomes" id="UP000301737"/>
    </source>
</evidence>
<dbReference type="Proteomes" id="UP000301737">
    <property type="component" value="Unassembled WGS sequence"/>
</dbReference>
<organism evidence="2 3">
    <name type="scientific">Zygosaccharomyces mellis</name>
    <dbReference type="NCBI Taxonomy" id="42258"/>
    <lineage>
        <taxon>Eukaryota</taxon>
        <taxon>Fungi</taxon>
        <taxon>Dikarya</taxon>
        <taxon>Ascomycota</taxon>
        <taxon>Saccharomycotina</taxon>
        <taxon>Saccharomycetes</taxon>
        <taxon>Saccharomycetales</taxon>
        <taxon>Saccharomycetaceae</taxon>
        <taxon>Zygosaccharomyces</taxon>
    </lineage>
</organism>